<dbReference type="SUPFAM" id="SSF101936">
    <property type="entry name" value="DNA-binding pseudobarrel domain"/>
    <property type="match status" value="2"/>
</dbReference>
<keyword evidence="1" id="KW-0805">Transcription regulation</keyword>
<dbReference type="PANTHER" id="PTHR31391">
    <property type="entry name" value="B3 DOMAIN-CONTAINING PROTEIN OS11G0197600-RELATED"/>
    <property type="match status" value="1"/>
</dbReference>
<evidence type="ECO:0000256" key="4">
    <source>
        <dbReference type="ARBA" id="ARBA00023242"/>
    </source>
</evidence>
<dbReference type="GO" id="GO:0003677">
    <property type="term" value="F:DNA binding"/>
    <property type="evidence" value="ECO:0007669"/>
    <property type="project" value="UniProtKB-KW"/>
</dbReference>
<evidence type="ECO:0000313" key="6">
    <source>
        <dbReference type="EMBL" id="KAH9309567.1"/>
    </source>
</evidence>
<organism evidence="6 7">
    <name type="scientific">Taxus chinensis</name>
    <name type="common">Chinese yew</name>
    <name type="synonym">Taxus wallichiana var. chinensis</name>
    <dbReference type="NCBI Taxonomy" id="29808"/>
    <lineage>
        <taxon>Eukaryota</taxon>
        <taxon>Viridiplantae</taxon>
        <taxon>Streptophyta</taxon>
        <taxon>Embryophyta</taxon>
        <taxon>Tracheophyta</taxon>
        <taxon>Spermatophyta</taxon>
        <taxon>Pinopsida</taxon>
        <taxon>Pinidae</taxon>
        <taxon>Conifers II</taxon>
        <taxon>Cupressales</taxon>
        <taxon>Taxaceae</taxon>
        <taxon>Taxus</taxon>
    </lineage>
</organism>
<feature type="domain" description="TF-B3" evidence="5">
    <location>
        <begin position="207"/>
        <end position="303"/>
    </location>
</feature>
<feature type="non-terminal residue" evidence="6">
    <location>
        <position position="601"/>
    </location>
</feature>
<keyword evidence="3" id="KW-0804">Transcription</keyword>
<feature type="domain" description="TF-B3" evidence="5">
    <location>
        <begin position="1"/>
        <end position="80"/>
    </location>
</feature>
<dbReference type="InterPro" id="IPR003340">
    <property type="entry name" value="B3_DNA-bd"/>
</dbReference>
<dbReference type="Proteomes" id="UP000824469">
    <property type="component" value="Unassembled WGS sequence"/>
</dbReference>
<accession>A0AA38FSL1</accession>
<evidence type="ECO:0000313" key="7">
    <source>
        <dbReference type="Proteomes" id="UP000824469"/>
    </source>
</evidence>
<evidence type="ECO:0000256" key="2">
    <source>
        <dbReference type="ARBA" id="ARBA00023125"/>
    </source>
</evidence>
<dbReference type="EMBL" id="JAHRHJ020000007">
    <property type="protein sequence ID" value="KAH9309567.1"/>
    <property type="molecule type" value="Genomic_DNA"/>
</dbReference>
<proteinExistence type="predicted"/>
<dbReference type="PANTHER" id="PTHR31391:SF4">
    <property type="entry name" value="B3 DOMAIN-CONTAINING PROTEIN OS03G0184500"/>
    <property type="match status" value="1"/>
</dbReference>
<dbReference type="AlphaFoldDB" id="A0AA38FSL1"/>
<reference evidence="6 7" key="1">
    <citation type="journal article" date="2021" name="Nat. Plants">
        <title>The Taxus genome provides insights into paclitaxel biosynthesis.</title>
        <authorList>
            <person name="Xiong X."/>
            <person name="Gou J."/>
            <person name="Liao Q."/>
            <person name="Li Y."/>
            <person name="Zhou Q."/>
            <person name="Bi G."/>
            <person name="Li C."/>
            <person name="Du R."/>
            <person name="Wang X."/>
            <person name="Sun T."/>
            <person name="Guo L."/>
            <person name="Liang H."/>
            <person name="Lu P."/>
            <person name="Wu Y."/>
            <person name="Zhang Z."/>
            <person name="Ro D.K."/>
            <person name="Shang Y."/>
            <person name="Huang S."/>
            <person name="Yan J."/>
        </authorList>
    </citation>
    <scope>NUCLEOTIDE SEQUENCE [LARGE SCALE GENOMIC DNA]</scope>
    <source>
        <strain evidence="6">Ta-2019</strain>
    </source>
</reference>
<keyword evidence="2" id="KW-0238">DNA-binding</keyword>
<dbReference type="InterPro" id="IPR044837">
    <property type="entry name" value="REM16-like"/>
</dbReference>
<evidence type="ECO:0000256" key="3">
    <source>
        <dbReference type="ARBA" id="ARBA00023163"/>
    </source>
</evidence>
<gene>
    <name evidence="6" type="ORF">KI387_037478</name>
</gene>
<evidence type="ECO:0000256" key="1">
    <source>
        <dbReference type="ARBA" id="ARBA00023015"/>
    </source>
</evidence>
<keyword evidence="4" id="KW-0539">Nucleus</keyword>
<comment type="caution">
    <text evidence="6">The sequence shown here is derived from an EMBL/GenBank/DDBJ whole genome shotgun (WGS) entry which is preliminary data.</text>
</comment>
<name>A0AA38FSL1_TAXCH</name>
<dbReference type="CDD" id="cd10017">
    <property type="entry name" value="B3_DNA"/>
    <property type="match status" value="2"/>
</dbReference>
<keyword evidence="7" id="KW-1185">Reference proteome</keyword>
<sequence length="601" mass="67316">RIPPVFARKLRNEIGIGGSGVLQGPSRHRWAVKICGTSTEMEFGQGWENFVQHHIIEFGDFLVFKYICRSYFKVRIFGKSGCEKNIPEMTSTDYYLQNRFSATPALRRFDSQIPTDMDSDNIQAETAVENEEVVRLNAPGNYMMGLGHCQPSLVKKKNETVRSAETKTEEKSYIGTYYVSRRRPVTQIEKSEALNAATSFRSSEPFCLVTMKPSFVYKGFRLSFTKACATILQLPRERTEVVLVGQNNKEWHAHYIGERYCLSGGWGYFSRDNFLEEGDVCIFERVDNGSNKIKLRVHIFRVVKECTPCKRMKSKIVPPANHSNEKTEVLREDLSSEAFGSKQGKNAKQGRKHIRWKLEKDNSGNNCLKLARYTPDISDRKAGCWDSLTFAQTSNFVVSPKKELLCSPSSADEQEYNGRDIVIPSQKAISLADVNVNVNDGEDGVFFNWETSDAGHEMPPTSRDLIPSEQSLGEGTLMANSIVPLLNLKPVATVALFPKEAISLANKMSPSSRDLIPSEQSLSEGTLMTNSIVPVLNPKPVAVVALFPKESISLADTNGEANLKSGSGIKNENMTSYYPFTEPIDEETFVNGRILDYGFNC</sequence>
<dbReference type="Gene3D" id="2.40.330.10">
    <property type="entry name" value="DNA-binding pseudobarrel domain"/>
    <property type="match status" value="2"/>
</dbReference>
<evidence type="ECO:0000259" key="5">
    <source>
        <dbReference type="PROSITE" id="PS50863"/>
    </source>
</evidence>
<dbReference type="PROSITE" id="PS50863">
    <property type="entry name" value="B3"/>
    <property type="match status" value="2"/>
</dbReference>
<dbReference type="SMART" id="SM01019">
    <property type="entry name" value="B3"/>
    <property type="match status" value="2"/>
</dbReference>
<dbReference type="Pfam" id="PF02362">
    <property type="entry name" value="B3"/>
    <property type="match status" value="2"/>
</dbReference>
<dbReference type="InterPro" id="IPR015300">
    <property type="entry name" value="DNA-bd_pseudobarrel_sf"/>
</dbReference>
<protein>
    <recommendedName>
        <fullName evidence="5">TF-B3 domain-containing protein</fullName>
    </recommendedName>
</protein>